<keyword evidence="3" id="KW-1185">Reference proteome</keyword>
<comment type="caution">
    <text evidence="2">The sequence shown here is derived from an EMBL/GenBank/DDBJ whole genome shotgun (WGS) entry which is preliminary data.</text>
</comment>
<evidence type="ECO:0000313" key="3">
    <source>
        <dbReference type="Proteomes" id="UP000055048"/>
    </source>
</evidence>
<reference evidence="2 3" key="1">
    <citation type="submission" date="2015-01" db="EMBL/GenBank/DDBJ databases">
        <title>Evolution of Trichinella species and genotypes.</title>
        <authorList>
            <person name="Korhonen P.K."/>
            <person name="Edoardo P."/>
            <person name="Giuseppe L.R."/>
            <person name="Gasser R.B."/>
        </authorList>
    </citation>
    <scope>NUCLEOTIDE SEQUENCE [LARGE SCALE GENOMIC DNA]</scope>
    <source>
        <strain evidence="2">ISS417</strain>
    </source>
</reference>
<organism evidence="2 3">
    <name type="scientific">Trichinella murrelli</name>
    <dbReference type="NCBI Taxonomy" id="144512"/>
    <lineage>
        <taxon>Eukaryota</taxon>
        <taxon>Metazoa</taxon>
        <taxon>Ecdysozoa</taxon>
        <taxon>Nematoda</taxon>
        <taxon>Enoplea</taxon>
        <taxon>Dorylaimia</taxon>
        <taxon>Trichinellida</taxon>
        <taxon>Trichinellidae</taxon>
        <taxon>Trichinella</taxon>
    </lineage>
</organism>
<accession>A0A0V0SRI6</accession>
<name>A0A0V0SRI6_9BILA</name>
<evidence type="ECO:0000256" key="1">
    <source>
        <dbReference type="SAM" id="Phobius"/>
    </source>
</evidence>
<keyword evidence="1" id="KW-1133">Transmembrane helix</keyword>
<sequence>MGSVFNVVNLSVINNTWWLAVVSSLPLVCFASLGVIFIDFLSDYPRLSVISLSKLF</sequence>
<keyword evidence="1" id="KW-0812">Transmembrane</keyword>
<evidence type="ECO:0000313" key="2">
    <source>
        <dbReference type="EMBL" id="KRX29336.1"/>
    </source>
</evidence>
<gene>
    <name evidence="2" type="ORF">T05_8950</name>
</gene>
<dbReference type="EMBL" id="JYDJ01003415">
    <property type="protein sequence ID" value="KRX29336.1"/>
    <property type="molecule type" value="Genomic_DNA"/>
</dbReference>
<protein>
    <submittedName>
        <fullName evidence="2">Uncharacterized protein</fullName>
    </submittedName>
</protein>
<dbReference type="AlphaFoldDB" id="A0A0V0SRI6"/>
<dbReference type="Proteomes" id="UP000055048">
    <property type="component" value="Unassembled WGS sequence"/>
</dbReference>
<keyword evidence="1" id="KW-0472">Membrane</keyword>
<feature type="transmembrane region" description="Helical" evidence="1">
    <location>
        <begin position="17"/>
        <end position="41"/>
    </location>
</feature>
<proteinExistence type="predicted"/>